<dbReference type="RefSeq" id="WP_009530303.1">
    <property type="nucleotide sequence ID" value="NZ_ALNK01000005.1"/>
</dbReference>
<dbReference type="InterPro" id="IPR036582">
    <property type="entry name" value="Mao_N_sf"/>
</dbReference>
<name>J5WVB1_9FIRM</name>
<proteinExistence type="predicted"/>
<evidence type="ECO:0000259" key="3">
    <source>
        <dbReference type="Pfam" id="PF07833"/>
    </source>
</evidence>
<gene>
    <name evidence="4" type="ORF">HMPREF1143_1224</name>
</gene>
<dbReference type="AlphaFoldDB" id="J5WVB1"/>
<comment type="caution">
    <text evidence="4">The sequence shown here is derived from an EMBL/GenBank/DDBJ whole genome shotgun (WGS) entry which is preliminary data.</text>
</comment>
<sequence length="817" mass="90133">MKRKLSLLMAFMMAATLLPAQPAFAATRNVINKTITTTSDAITDETTGVILTLGVDNAASIYGAKAGQYFELHLDGDAKWTYGSKELTDKYAYTDNVLYPANNHTSNPSALNGAPITKLVNAKVQKLTDSILGVQVQTDGKVEIPLLVHFNGTPEGVQKVKVVPKDSDVSTGEYAYANVGEDSIKFRVQKKEKISRSGNTKVQLILDEMTPQAFDASKSINLKLPRGFTWDFSTSGKTAYTVSKAKIDKVPNSDDRIVKITPDGYTGQLDSIYLNMCIIPDRDAKFGDVDVIVQENSDVSPTSLVVAEYVDYGVQVKAEKVLNVIAGKDIEGLYKSKLTIEEPATSSLQGNRYMTFQFVDENGKAVDASLQDGERLKITKKSGDKETKLQIDKSSIERVGNKASGKVEDYDIKTFDEAHRDNKDKRDNKMADKFDLYVTQQSETTRTKFELEVPFVVDSGFTGKLFLKVKGAGAEEQLVQIADVKPPVTFEVKGALPQVKIGLQKQDGQDILVKETEAGALQDYVPAGINSNYAEYNLKFEDTNIQTYFKSVAYTLDEGNIGIKKVDKKDKYIYVQVDRRSTKPSAITFKNISVTLDRSVPYGELRLKGNFGIVDERYDLSKTVKKFDYFTTITPVSDEKRITTVFTIGEKSYTEVVRGVKEAKTADVAPFIKDNRTMLPVRYIADAIGAVVNYDPTTRIATFQKYQSVVTMNIDKNVMYVNGSPVQLDAKPTNVEGRIFLPVANIAQAFGLKHGETIIWNQEAKTVTILPQDATPEEVKAAQDGTILKDAKEAKPAEAPKAEAPKAEEKPAETPAK</sequence>
<dbReference type="EMBL" id="ALNK01000005">
    <property type="protein sequence ID" value="EJU24632.1"/>
    <property type="molecule type" value="Genomic_DNA"/>
</dbReference>
<accession>J5WVB1</accession>
<feature type="domain" description="Copper amine oxidase-like N-terminal" evidence="3">
    <location>
        <begin position="664"/>
        <end position="769"/>
    </location>
</feature>
<dbReference type="Gene3D" id="3.30.457.10">
    <property type="entry name" value="Copper amine oxidase-like, N-terminal domain"/>
    <property type="match status" value="1"/>
</dbReference>
<dbReference type="SUPFAM" id="SSF55383">
    <property type="entry name" value="Copper amine oxidase, domain N"/>
    <property type="match status" value="1"/>
</dbReference>
<dbReference type="Proteomes" id="UP000005244">
    <property type="component" value="Unassembled WGS sequence"/>
</dbReference>
<protein>
    <submittedName>
        <fullName evidence="4">Copper amine oxidase N-terminal domain protein</fullName>
    </submittedName>
</protein>
<dbReference type="PATRIC" id="fig|796941.3.peg.178"/>
<dbReference type="Pfam" id="PF07833">
    <property type="entry name" value="Cu_amine_oxidN1"/>
    <property type="match status" value="1"/>
</dbReference>
<feature type="region of interest" description="Disordered" evidence="1">
    <location>
        <begin position="774"/>
        <end position="817"/>
    </location>
</feature>
<keyword evidence="5" id="KW-1185">Reference proteome</keyword>
<evidence type="ECO:0000313" key="4">
    <source>
        <dbReference type="EMBL" id="EJU24632.1"/>
    </source>
</evidence>
<feature type="signal peptide" evidence="2">
    <location>
        <begin position="1"/>
        <end position="25"/>
    </location>
</feature>
<keyword evidence="2" id="KW-0732">Signal</keyword>
<feature type="chain" id="PRO_5003785321" evidence="2">
    <location>
        <begin position="26"/>
        <end position="817"/>
    </location>
</feature>
<organism evidence="4 5">
    <name type="scientific">Peptoanaerobacter stomatis</name>
    <dbReference type="NCBI Taxonomy" id="796937"/>
    <lineage>
        <taxon>Bacteria</taxon>
        <taxon>Bacillati</taxon>
        <taxon>Bacillota</taxon>
        <taxon>Clostridia</taxon>
        <taxon>Peptostreptococcales</taxon>
        <taxon>Filifactoraceae</taxon>
        <taxon>Peptoanaerobacter</taxon>
    </lineage>
</organism>
<evidence type="ECO:0000313" key="5">
    <source>
        <dbReference type="Proteomes" id="UP000005244"/>
    </source>
</evidence>
<evidence type="ECO:0000256" key="2">
    <source>
        <dbReference type="SAM" id="SignalP"/>
    </source>
</evidence>
<reference evidence="4 5" key="1">
    <citation type="submission" date="2012-07" db="EMBL/GenBank/DDBJ databases">
        <authorList>
            <person name="Durkin A.S."/>
            <person name="McCorrison J."/>
            <person name="Torralba M."/>
            <person name="Gillis M."/>
            <person name="Methe B."/>
            <person name="Sutton G."/>
            <person name="Nelson K.E."/>
        </authorList>
    </citation>
    <scope>NUCLEOTIDE SEQUENCE [LARGE SCALE GENOMIC DNA]</scope>
    <source>
        <strain evidence="4 5">OBRC8</strain>
    </source>
</reference>
<evidence type="ECO:0000256" key="1">
    <source>
        <dbReference type="SAM" id="MobiDB-lite"/>
    </source>
</evidence>
<feature type="compositionally biased region" description="Basic and acidic residues" evidence="1">
    <location>
        <begin position="777"/>
        <end position="817"/>
    </location>
</feature>
<dbReference type="InterPro" id="IPR012854">
    <property type="entry name" value="Cu_amine_oxidase-like_N"/>
</dbReference>